<gene>
    <name evidence="3" type="ORF">SAMN04487931_1153</name>
</gene>
<dbReference type="EMBL" id="FNLL01000015">
    <property type="protein sequence ID" value="SDU59152.1"/>
    <property type="molecule type" value="Genomic_DNA"/>
</dbReference>
<feature type="domain" description="Transposase DDE" evidence="2">
    <location>
        <begin position="312"/>
        <end position="442"/>
    </location>
</feature>
<protein>
    <submittedName>
        <fullName evidence="3">Transposase DDE domain-containing protein</fullName>
    </submittedName>
</protein>
<evidence type="ECO:0000313" key="4">
    <source>
        <dbReference type="Proteomes" id="UP000199608"/>
    </source>
</evidence>
<dbReference type="Pfam" id="PF05598">
    <property type="entry name" value="DUF772"/>
    <property type="match status" value="1"/>
</dbReference>
<evidence type="ECO:0000313" key="3">
    <source>
        <dbReference type="EMBL" id="SDU59152.1"/>
    </source>
</evidence>
<proteinExistence type="predicted"/>
<dbReference type="AlphaFoldDB" id="A0A1H2JS06"/>
<sequence>MAKYKDYSYDQGVFLPVFFDKQILPGTFEYSLNHLIDNEVDLTIFDNRYNNDKTGAKAYDPRILLKIILFAYSRGITSSRKMFAVDGCKLPSNASKEWSGTKTDFKNKALKLGKAIERIIQKHREIDHIEEKNNIIDTDTQYIATLQKQIKKIRNWTKDNDDKLCASGKPVKSNITDNDSAKMKTSNGVIQGYNGLAMVDNKHQVIVGAEAFGKGPEQDLLKPLINNTKENLGDDVFENTRLTADSGFHTNKNMDMLAEENIDAYVADNLFRKRDPRFDNAGRYKELFRKQKNTKLFSKKDFYFDPEFKFSMCPARKRLYRTGNGIDKKGNFVTRFEGPKSACGPCKLRSKCLRKPDKTLQRQVAYFHVSRKTPETATEKMKLKIDSPSGRQIYSKRLGTVEPVFGHIRHTMKLNWFSMRWKIKVNSQWLLFCTLHNLKKIHRYGSVEVT</sequence>
<organism evidence="3 4">
    <name type="scientific">Desulfobacula phenolica</name>
    <dbReference type="NCBI Taxonomy" id="90732"/>
    <lineage>
        <taxon>Bacteria</taxon>
        <taxon>Pseudomonadati</taxon>
        <taxon>Thermodesulfobacteriota</taxon>
        <taxon>Desulfobacteria</taxon>
        <taxon>Desulfobacterales</taxon>
        <taxon>Desulfobacteraceae</taxon>
        <taxon>Desulfobacula</taxon>
    </lineage>
</organism>
<evidence type="ECO:0000259" key="1">
    <source>
        <dbReference type="Pfam" id="PF05598"/>
    </source>
</evidence>
<dbReference type="InterPro" id="IPR025668">
    <property type="entry name" value="Tnp_DDE_dom"/>
</dbReference>
<keyword evidence="4" id="KW-1185">Reference proteome</keyword>
<feature type="domain" description="Transposase InsH N-terminal" evidence="1">
    <location>
        <begin position="19"/>
        <end position="82"/>
    </location>
</feature>
<dbReference type="Proteomes" id="UP000199608">
    <property type="component" value="Unassembled WGS sequence"/>
</dbReference>
<name>A0A1H2JS06_9BACT</name>
<dbReference type="InterPro" id="IPR008490">
    <property type="entry name" value="Transposase_InsH_N"/>
</dbReference>
<accession>A0A1H2JS06</accession>
<dbReference type="Pfam" id="PF13751">
    <property type="entry name" value="DDE_Tnp_1_6"/>
    <property type="match status" value="1"/>
</dbReference>
<evidence type="ECO:0000259" key="2">
    <source>
        <dbReference type="Pfam" id="PF13751"/>
    </source>
</evidence>
<dbReference type="PANTHER" id="PTHR33408">
    <property type="entry name" value="TRANSPOSASE"/>
    <property type="match status" value="1"/>
</dbReference>
<reference evidence="4" key="1">
    <citation type="submission" date="2016-10" db="EMBL/GenBank/DDBJ databases">
        <authorList>
            <person name="Varghese N."/>
            <person name="Submissions S."/>
        </authorList>
    </citation>
    <scope>NUCLEOTIDE SEQUENCE [LARGE SCALE GENOMIC DNA]</scope>
    <source>
        <strain evidence="4">DSM 3384</strain>
    </source>
</reference>
<dbReference type="RefSeq" id="WP_092237679.1">
    <property type="nucleotide sequence ID" value="NZ_FNLL01000015.1"/>
</dbReference>